<evidence type="ECO:0000259" key="3">
    <source>
        <dbReference type="Pfam" id="PF00326"/>
    </source>
</evidence>
<organism evidence="4 5">
    <name type="scientific">Cladophialophora chaetospira</name>
    <dbReference type="NCBI Taxonomy" id="386627"/>
    <lineage>
        <taxon>Eukaryota</taxon>
        <taxon>Fungi</taxon>
        <taxon>Dikarya</taxon>
        <taxon>Ascomycota</taxon>
        <taxon>Pezizomycotina</taxon>
        <taxon>Eurotiomycetes</taxon>
        <taxon>Chaetothyriomycetidae</taxon>
        <taxon>Chaetothyriales</taxon>
        <taxon>Herpotrichiellaceae</taxon>
        <taxon>Cladophialophora</taxon>
    </lineage>
</organism>
<dbReference type="InterPro" id="IPR001375">
    <property type="entry name" value="Peptidase_S9_cat"/>
</dbReference>
<dbReference type="Gene3D" id="3.40.50.1820">
    <property type="entry name" value="alpha/beta hydrolase"/>
    <property type="match status" value="1"/>
</dbReference>
<dbReference type="InterPro" id="IPR050955">
    <property type="entry name" value="Plant_Biomass_Hydrol_Est"/>
</dbReference>
<evidence type="ECO:0000313" key="4">
    <source>
        <dbReference type="EMBL" id="KAJ9604566.1"/>
    </source>
</evidence>
<dbReference type="Pfam" id="PF00326">
    <property type="entry name" value="Peptidase_S9"/>
    <property type="match status" value="1"/>
</dbReference>
<dbReference type="GO" id="GO:0008236">
    <property type="term" value="F:serine-type peptidase activity"/>
    <property type="evidence" value="ECO:0007669"/>
    <property type="project" value="InterPro"/>
</dbReference>
<comment type="caution">
    <text evidence="4">The sequence shown here is derived from an EMBL/GenBank/DDBJ whole genome shotgun (WGS) entry which is preliminary data.</text>
</comment>
<reference evidence="4" key="1">
    <citation type="submission" date="2022-10" db="EMBL/GenBank/DDBJ databases">
        <title>Culturing micro-colonial fungi from biological soil crusts in the Mojave desert and describing Neophaeococcomyces mojavensis, and introducing the new genera and species Taxawa tesnikishii.</title>
        <authorList>
            <person name="Kurbessoian T."/>
            <person name="Stajich J.E."/>
        </authorList>
    </citation>
    <scope>NUCLEOTIDE SEQUENCE</scope>
    <source>
        <strain evidence="4">TK_41</strain>
    </source>
</reference>
<gene>
    <name evidence="4" type="ORF">H2200_010679</name>
</gene>
<keyword evidence="1 2" id="KW-0732">Signal</keyword>
<dbReference type="SUPFAM" id="SSF53474">
    <property type="entry name" value="alpha/beta-Hydrolases"/>
    <property type="match status" value="1"/>
</dbReference>
<dbReference type="Proteomes" id="UP001172673">
    <property type="component" value="Unassembled WGS sequence"/>
</dbReference>
<evidence type="ECO:0000313" key="5">
    <source>
        <dbReference type="Proteomes" id="UP001172673"/>
    </source>
</evidence>
<dbReference type="PANTHER" id="PTHR43037">
    <property type="entry name" value="UNNAMED PRODUCT-RELATED"/>
    <property type="match status" value="1"/>
</dbReference>
<evidence type="ECO:0000256" key="1">
    <source>
        <dbReference type="ARBA" id="ARBA00022729"/>
    </source>
</evidence>
<dbReference type="PANTHER" id="PTHR43037:SF4">
    <property type="entry name" value="PEPTIDASE S9 PROLYL OLIGOPEPTIDASE CATALYTIC DOMAIN-CONTAINING PROTEIN"/>
    <property type="match status" value="1"/>
</dbReference>
<feature type="chain" id="PRO_5041378891" description="Peptidase S9 prolyl oligopeptidase catalytic domain-containing protein" evidence="2">
    <location>
        <begin position="25"/>
        <end position="890"/>
    </location>
</feature>
<proteinExistence type="predicted"/>
<dbReference type="AlphaFoldDB" id="A0AA39CDR9"/>
<dbReference type="EMBL" id="JAPDRK010000018">
    <property type="protein sequence ID" value="KAJ9604566.1"/>
    <property type="molecule type" value="Genomic_DNA"/>
</dbReference>
<keyword evidence="5" id="KW-1185">Reference proteome</keyword>
<dbReference type="InterPro" id="IPR029058">
    <property type="entry name" value="AB_hydrolase_fold"/>
</dbReference>
<protein>
    <recommendedName>
        <fullName evidence="3">Peptidase S9 prolyl oligopeptidase catalytic domain-containing protein</fullName>
    </recommendedName>
</protein>
<feature type="signal peptide" evidence="2">
    <location>
        <begin position="1"/>
        <end position="24"/>
    </location>
</feature>
<dbReference type="GO" id="GO:0006508">
    <property type="term" value="P:proteolysis"/>
    <property type="evidence" value="ECO:0007669"/>
    <property type="project" value="InterPro"/>
</dbReference>
<accession>A0AA39CDR9</accession>
<evidence type="ECO:0000256" key="2">
    <source>
        <dbReference type="SAM" id="SignalP"/>
    </source>
</evidence>
<feature type="domain" description="Peptidase S9 prolyl oligopeptidase catalytic" evidence="3">
    <location>
        <begin position="443"/>
        <end position="568"/>
    </location>
</feature>
<sequence>MMRFWCWHKLLLVVCIWCTVPTFAHDFQQPLSGEGLRPAEPLGFQRQWDVLGPFRIGTREAVWGADPIERYGGIRHVKPAAEGTFHSPLTRNATVQWTRLSCNTSSYSNGSSVELNLDFNEVDWDFAQKIYGWSAFQYQAWVKGGILNQDAFVRKVALFTDNILELWVNDMHIFGGDFFDFGDAPVMIDLRPGTNEINLRLIREVRSMGGASPPTIQASVRVELASRPLEVLDNSIILPDVVKGRLCSRYGSVTVRNQIDRWITVRQLIAVSDGEIVGVMYQETLLAPGQSRQLKLTFDDAAKVNQSLDFALTYSASGTKLQKMIFAAQLEHSGSSLLHKITFLHPGGAVSYAMLRPPPVSATSSQGRVPVLMALHGAGVEASGFLARHSFDDALDLPAWLLIPTGMSQWSGDDWHTWGFLDAGAAAAAIPVWIRDNHWKGPDVKLNKILVAGHSNGGQGTWHFASHQPDSILGAVVASGYSSIETYVPYVMWNEGDALQSAILSIARSSFRHEVLVENLADVPISQQHGSSDDNVPAYHCRLMKSLLAQSGQVTQYSEIPNQGHWFEGVMTTIPLMSFYTGLLNISHHSIIAPESFTVVVPNSHGMGSKYSFVVDQLSTPDRMGRVLITIDEQSSSSRWHLRTENIHRFHFDPTVQIDNPPHQIFIDDLPHSFDAVGKVQSFVKAANGVWGIEVALEWKHLDRRYGRQRGALEAILRSSGPFEVVYDSNNTLPMAVQTSRNFLQYFGADTNIVPISQYEDALERGGNVITICLGASVPGARLPRHPIHLARTQIMITARDGKTVGLPLKQGMGAVWLRPLPNERLELVVWGHDEIGLRQATRLIPTLTGAGVPDFVILSNDARWKGHGGAVAMGFFDHNWKISAASYLP</sequence>
<name>A0AA39CDR9_9EURO</name>